<accession>A0A4Y3QRJ0</accession>
<feature type="region of interest" description="Disordered" evidence="1">
    <location>
        <begin position="13"/>
        <end position="32"/>
    </location>
</feature>
<dbReference type="EMBL" id="BJMM01000002">
    <property type="protein sequence ID" value="GEB47812.1"/>
    <property type="molecule type" value="Genomic_DNA"/>
</dbReference>
<keyword evidence="3" id="KW-1185">Reference proteome</keyword>
<sequence>MVKEYMSEQAVRDAAGTNHPVARHVTGTAGPPDAGHPVVRIFTEAAASVPGYPLDPLVSDEFCVLIGPGNASSMIAVYLDDTVTLWVDQYMWNVYEWSDEDTSQLGALADAIAAVQRGDGAVHYREEDGRLVRLGGRLGEVTVGPGVTKPPPLVLPLTPWSEQLGPVR</sequence>
<evidence type="ECO:0000256" key="1">
    <source>
        <dbReference type="SAM" id="MobiDB-lite"/>
    </source>
</evidence>
<organism evidence="2 3">
    <name type="scientific">Streptomyces cacaoi</name>
    <dbReference type="NCBI Taxonomy" id="1898"/>
    <lineage>
        <taxon>Bacteria</taxon>
        <taxon>Bacillati</taxon>
        <taxon>Actinomycetota</taxon>
        <taxon>Actinomycetes</taxon>
        <taxon>Kitasatosporales</taxon>
        <taxon>Streptomycetaceae</taxon>
        <taxon>Streptomyces</taxon>
    </lineage>
</organism>
<evidence type="ECO:0000313" key="2">
    <source>
        <dbReference type="EMBL" id="GEB47812.1"/>
    </source>
</evidence>
<reference evidence="2 3" key="1">
    <citation type="submission" date="2019-06" db="EMBL/GenBank/DDBJ databases">
        <title>Whole genome shotgun sequence of Streptomyces cacaoi subsp. cacaoi NBRC 12748.</title>
        <authorList>
            <person name="Hosoyama A."/>
            <person name="Uohara A."/>
            <person name="Ohji S."/>
            <person name="Ichikawa N."/>
        </authorList>
    </citation>
    <scope>NUCLEOTIDE SEQUENCE [LARGE SCALE GENOMIC DNA]</scope>
    <source>
        <strain evidence="2 3">NBRC 12748</strain>
    </source>
</reference>
<dbReference type="Proteomes" id="UP000319210">
    <property type="component" value="Unassembled WGS sequence"/>
</dbReference>
<comment type="caution">
    <text evidence="2">The sequence shown here is derived from an EMBL/GenBank/DDBJ whole genome shotgun (WGS) entry which is preliminary data.</text>
</comment>
<name>A0A4Y3QRJ0_STRCI</name>
<proteinExistence type="predicted"/>
<protein>
    <submittedName>
        <fullName evidence="2">Uncharacterized protein</fullName>
    </submittedName>
</protein>
<dbReference type="RefSeq" id="WP_174864478.1">
    <property type="nucleotide sequence ID" value="NZ_BJMM01000002.1"/>
</dbReference>
<gene>
    <name evidence="2" type="ORF">SCA03_03630</name>
</gene>
<dbReference type="AlphaFoldDB" id="A0A4Y3QRJ0"/>
<evidence type="ECO:0000313" key="3">
    <source>
        <dbReference type="Proteomes" id="UP000319210"/>
    </source>
</evidence>